<name>A0AAN8PSD9_PATCE</name>
<dbReference type="InterPro" id="IPR005302">
    <property type="entry name" value="MoCF_Sase_C"/>
</dbReference>
<dbReference type="Pfam" id="PF03476">
    <property type="entry name" value="MOSC_N"/>
    <property type="match status" value="1"/>
</dbReference>
<dbReference type="PROSITE" id="PS51340">
    <property type="entry name" value="MOSC"/>
    <property type="match status" value="1"/>
</dbReference>
<comment type="caution">
    <text evidence="2">The sequence shown here is derived from an EMBL/GenBank/DDBJ whole genome shotgun (WGS) entry which is preliminary data.</text>
</comment>
<evidence type="ECO:0000313" key="2">
    <source>
        <dbReference type="EMBL" id="KAK6183642.1"/>
    </source>
</evidence>
<dbReference type="Pfam" id="PF03473">
    <property type="entry name" value="MOSC"/>
    <property type="match status" value="1"/>
</dbReference>
<dbReference type="AlphaFoldDB" id="A0AAN8PSD9"/>
<dbReference type="GO" id="GO:0030170">
    <property type="term" value="F:pyridoxal phosphate binding"/>
    <property type="evidence" value="ECO:0007669"/>
    <property type="project" value="InterPro"/>
</dbReference>
<reference evidence="2 3" key="1">
    <citation type="submission" date="2024-01" db="EMBL/GenBank/DDBJ databases">
        <title>The genome of the rayed Mediterranean limpet Patella caerulea (Linnaeus, 1758).</title>
        <authorList>
            <person name="Anh-Thu Weber A."/>
            <person name="Halstead-Nussloch G."/>
        </authorList>
    </citation>
    <scope>NUCLEOTIDE SEQUENCE [LARGE SCALE GENOMIC DNA]</scope>
    <source>
        <strain evidence="2">AATW-2023a</strain>
        <tissue evidence="2">Whole specimen</tissue>
    </source>
</reference>
<proteinExistence type="predicted"/>
<dbReference type="PANTHER" id="PTHR14237:SF19">
    <property type="entry name" value="MITOCHONDRIAL AMIDOXIME REDUCING COMPONENT 1"/>
    <property type="match status" value="1"/>
</dbReference>
<evidence type="ECO:0000259" key="1">
    <source>
        <dbReference type="PROSITE" id="PS51340"/>
    </source>
</evidence>
<dbReference type="Proteomes" id="UP001347796">
    <property type="component" value="Unassembled WGS sequence"/>
</dbReference>
<organism evidence="2 3">
    <name type="scientific">Patella caerulea</name>
    <name type="common">Rayed Mediterranean limpet</name>
    <dbReference type="NCBI Taxonomy" id="87958"/>
    <lineage>
        <taxon>Eukaryota</taxon>
        <taxon>Metazoa</taxon>
        <taxon>Spiralia</taxon>
        <taxon>Lophotrochozoa</taxon>
        <taxon>Mollusca</taxon>
        <taxon>Gastropoda</taxon>
        <taxon>Patellogastropoda</taxon>
        <taxon>Patelloidea</taxon>
        <taxon>Patellidae</taxon>
        <taxon>Patella</taxon>
    </lineage>
</organism>
<evidence type="ECO:0000313" key="3">
    <source>
        <dbReference type="Proteomes" id="UP001347796"/>
    </source>
</evidence>
<dbReference type="InterPro" id="IPR005303">
    <property type="entry name" value="MOCOS_middle"/>
</dbReference>
<dbReference type="PANTHER" id="PTHR14237">
    <property type="entry name" value="MOLYBDOPTERIN COFACTOR SULFURASE MOSC"/>
    <property type="match status" value="1"/>
</dbReference>
<keyword evidence="3" id="KW-1185">Reference proteome</keyword>
<dbReference type="SUPFAM" id="SSF141673">
    <property type="entry name" value="MOSC N-terminal domain-like"/>
    <property type="match status" value="1"/>
</dbReference>
<accession>A0AAN8PSD9</accession>
<dbReference type="GO" id="GO:0003824">
    <property type="term" value="F:catalytic activity"/>
    <property type="evidence" value="ECO:0007669"/>
    <property type="project" value="InterPro"/>
</dbReference>
<dbReference type="EMBL" id="JAZGQO010000007">
    <property type="protein sequence ID" value="KAK6183642.1"/>
    <property type="molecule type" value="Genomic_DNA"/>
</dbReference>
<protein>
    <recommendedName>
        <fullName evidence="1">MOSC domain-containing protein</fullName>
    </recommendedName>
</protein>
<dbReference type="GO" id="GO:0030151">
    <property type="term" value="F:molybdenum ion binding"/>
    <property type="evidence" value="ECO:0007669"/>
    <property type="project" value="InterPro"/>
</dbReference>
<gene>
    <name evidence="2" type="ORF">SNE40_011078</name>
</gene>
<dbReference type="InterPro" id="IPR011037">
    <property type="entry name" value="Pyrv_Knase-like_insert_dom_sf"/>
</dbReference>
<sequence>MPFGFTDDPASILATLAISSALKYTFNISSWLSKKKQYELVGNITHINSYPIKACGGIALKTADATSLGIRVNGFYDRHWLVTKENGDFLTARQYPQLVAVSTRYTDDQLVITAPGMTELTVPLRPSTDRSKVIRCRVWNNHLEGQDCGQEASRWFSQYLKVEGIRLLVSTPELMKSQANSRKNAWGNIALPGDQGGYQDECCGFLIMNQASVTELNNHLKKPVTYRNFRPNIVIDGKTAFEEDNWKELLIGRKVHIRMLEPCTRCLVTTVDPDKGVKSEDGEPLKTLSTIRCYKKYGKSPLLGMLGTADEPGKISLGDPVYAIRK</sequence>
<feature type="domain" description="MOSC" evidence="1">
    <location>
        <begin position="169"/>
        <end position="324"/>
    </location>
</feature>
<dbReference type="SUPFAM" id="SSF50800">
    <property type="entry name" value="PK beta-barrel domain-like"/>
    <property type="match status" value="1"/>
</dbReference>